<feature type="binding site" evidence="5">
    <location>
        <position position="73"/>
    </location>
    <ligand>
        <name>Zn(2+)</name>
        <dbReference type="ChEBI" id="CHEBI:29105"/>
    </ligand>
</feature>
<evidence type="ECO:0000256" key="2">
    <source>
        <dbReference type="ARBA" id="ARBA00022596"/>
    </source>
</evidence>
<feature type="binding site" evidence="5">
    <location>
        <position position="92"/>
    </location>
    <ligand>
        <name>Zn(2+)</name>
        <dbReference type="ChEBI" id="CHEBI:29105"/>
    </ligand>
</feature>
<comment type="function">
    <text evidence="5">Involved in the maturation of [NiFe] hydrogenases. Required for nickel insertion into the metal center of the hydrogenase.</text>
</comment>
<evidence type="ECO:0000256" key="3">
    <source>
        <dbReference type="ARBA" id="ARBA00022723"/>
    </source>
</evidence>
<dbReference type="GO" id="GO:0016151">
    <property type="term" value="F:nickel cation binding"/>
    <property type="evidence" value="ECO:0007669"/>
    <property type="project" value="UniProtKB-UniRule"/>
</dbReference>
<accession>A0A9D7I6M6</accession>
<dbReference type="HAMAP" id="MF_00213">
    <property type="entry name" value="HypA_HybF"/>
    <property type="match status" value="1"/>
</dbReference>
<comment type="similarity">
    <text evidence="1 5">Belongs to the HypA/HybF family.</text>
</comment>
<dbReference type="GO" id="GO:0051604">
    <property type="term" value="P:protein maturation"/>
    <property type="evidence" value="ECO:0007669"/>
    <property type="project" value="InterPro"/>
</dbReference>
<gene>
    <name evidence="5 6" type="primary">hypA</name>
    <name evidence="6" type="ORF">IPJ48_04505</name>
</gene>
<dbReference type="InterPro" id="IPR020538">
    <property type="entry name" value="Hydgase_Ni_incorp_HypA/HybF_CS"/>
</dbReference>
<dbReference type="EMBL" id="JADJNC010000006">
    <property type="protein sequence ID" value="MBK7422401.1"/>
    <property type="molecule type" value="Genomic_DNA"/>
</dbReference>
<dbReference type="Gene3D" id="3.30.2320.80">
    <property type="match status" value="1"/>
</dbReference>
<feature type="binding site" evidence="5">
    <location>
        <position position="2"/>
    </location>
    <ligand>
        <name>Ni(2+)</name>
        <dbReference type="ChEBI" id="CHEBI:49786"/>
    </ligand>
</feature>
<dbReference type="PIRSF" id="PIRSF004761">
    <property type="entry name" value="Hydrgn_mat_HypA"/>
    <property type="match status" value="1"/>
</dbReference>
<feature type="binding site" evidence="5">
    <location>
        <position position="89"/>
    </location>
    <ligand>
        <name>Zn(2+)</name>
        <dbReference type="ChEBI" id="CHEBI:29105"/>
    </ligand>
</feature>
<dbReference type="Proteomes" id="UP000886602">
    <property type="component" value="Unassembled WGS sequence"/>
</dbReference>
<evidence type="ECO:0000313" key="6">
    <source>
        <dbReference type="EMBL" id="MBK7422401.1"/>
    </source>
</evidence>
<dbReference type="PANTHER" id="PTHR34535">
    <property type="entry name" value="HYDROGENASE MATURATION FACTOR HYPA"/>
    <property type="match status" value="1"/>
</dbReference>
<organism evidence="6 7">
    <name type="scientific">Candidatus Propionivibrio dominans</name>
    <dbReference type="NCBI Taxonomy" id="2954373"/>
    <lineage>
        <taxon>Bacteria</taxon>
        <taxon>Pseudomonadati</taxon>
        <taxon>Pseudomonadota</taxon>
        <taxon>Betaproteobacteria</taxon>
        <taxon>Rhodocyclales</taxon>
        <taxon>Rhodocyclaceae</taxon>
        <taxon>Propionivibrio</taxon>
    </lineage>
</organism>
<dbReference type="NCBIfam" id="TIGR00100">
    <property type="entry name" value="hypA"/>
    <property type="match status" value="1"/>
</dbReference>
<keyword evidence="4 5" id="KW-0862">Zinc</keyword>
<dbReference type="PROSITE" id="PS01249">
    <property type="entry name" value="HYPA"/>
    <property type="match status" value="1"/>
</dbReference>
<dbReference type="PANTHER" id="PTHR34535:SF3">
    <property type="entry name" value="HYDROGENASE MATURATION FACTOR HYPA"/>
    <property type="match status" value="1"/>
</dbReference>
<feature type="binding site" evidence="5">
    <location>
        <position position="76"/>
    </location>
    <ligand>
        <name>Zn(2+)</name>
        <dbReference type="ChEBI" id="CHEBI:29105"/>
    </ligand>
</feature>
<reference evidence="6" key="1">
    <citation type="submission" date="2020-10" db="EMBL/GenBank/DDBJ databases">
        <title>Connecting structure to function with the recovery of over 1000 high-quality activated sludge metagenome-assembled genomes encoding full-length rRNA genes using long-read sequencing.</title>
        <authorList>
            <person name="Singleton C.M."/>
            <person name="Petriglieri F."/>
            <person name="Kristensen J.M."/>
            <person name="Kirkegaard R.H."/>
            <person name="Michaelsen T.Y."/>
            <person name="Andersen M.H."/>
            <person name="Karst S.M."/>
            <person name="Dueholm M.S."/>
            <person name="Nielsen P.H."/>
            <person name="Albertsen M."/>
        </authorList>
    </citation>
    <scope>NUCLEOTIDE SEQUENCE</scope>
    <source>
        <strain evidence="6">EsbW_18-Q3-R4-48_MAXAC.044</strain>
    </source>
</reference>
<proteinExistence type="inferred from homology"/>
<keyword evidence="2 5" id="KW-0533">Nickel</keyword>
<comment type="caution">
    <text evidence="6">The sequence shown here is derived from an EMBL/GenBank/DDBJ whole genome shotgun (WGS) entry which is preliminary data.</text>
</comment>
<dbReference type="InterPro" id="IPR000688">
    <property type="entry name" value="HypA/HybF"/>
</dbReference>
<evidence type="ECO:0000256" key="1">
    <source>
        <dbReference type="ARBA" id="ARBA00010748"/>
    </source>
</evidence>
<keyword evidence="3 5" id="KW-0479">Metal-binding</keyword>
<protein>
    <recommendedName>
        <fullName evidence="5">Hydrogenase maturation factor HypA</fullName>
    </recommendedName>
</protein>
<sequence length="113" mass="12053">MHEMSLAEGVLQLIEDTARQQEFSKVTTVWLEIGQLAGVEVAAMRFCFDAVTRGSVAEGAQLEIISTPGSGWCMGCSTSVALSEAFGECPQCGSYQVQVTGGTEMRVKELEVG</sequence>
<evidence type="ECO:0000256" key="5">
    <source>
        <dbReference type="HAMAP-Rule" id="MF_00213"/>
    </source>
</evidence>
<evidence type="ECO:0000256" key="4">
    <source>
        <dbReference type="ARBA" id="ARBA00022833"/>
    </source>
</evidence>
<name>A0A9D7I6M6_9RHOO</name>
<dbReference type="FunFam" id="3.30.2320.80:FF:000001">
    <property type="entry name" value="Hydrogenase maturation factor HypA"/>
    <property type="match status" value="1"/>
</dbReference>
<dbReference type="Pfam" id="PF01155">
    <property type="entry name" value="HypA"/>
    <property type="match status" value="1"/>
</dbReference>
<dbReference type="AlphaFoldDB" id="A0A9D7I6M6"/>
<evidence type="ECO:0000313" key="7">
    <source>
        <dbReference type="Proteomes" id="UP000886602"/>
    </source>
</evidence>
<dbReference type="GO" id="GO:0008270">
    <property type="term" value="F:zinc ion binding"/>
    <property type="evidence" value="ECO:0007669"/>
    <property type="project" value="UniProtKB-UniRule"/>
</dbReference>
<dbReference type="GO" id="GO:0016530">
    <property type="term" value="F:metallochaperone activity"/>
    <property type="evidence" value="ECO:0007669"/>
    <property type="project" value="UniProtKB-ARBA"/>
</dbReference>